<keyword evidence="8 15" id="KW-0547">Nucleotide-binding</keyword>
<dbReference type="CDD" id="cd02064">
    <property type="entry name" value="FAD_synthetase_N"/>
    <property type="match status" value="1"/>
</dbReference>
<dbReference type="NCBIfam" id="NF004162">
    <property type="entry name" value="PRK05627.1-5"/>
    <property type="match status" value="1"/>
</dbReference>
<evidence type="ECO:0000313" key="17">
    <source>
        <dbReference type="EMBL" id="MBF8436660.1"/>
    </source>
</evidence>
<dbReference type="RefSeq" id="WP_270453568.1">
    <property type="nucleotide sequence ID" value="NZ_JADPIE010000003.1"/>
</dbReference>
<dbReference type="AlphaFoldDB" id="A0A931F688"/>
<comment type="catalytic activity">
    <reaction evidence="13 15">
        <text>riboflavin + ATP = FMN + ADP + H(+)</text>
        <dbReference type="Rhea" id="RHEA:14357"/>
        <dbReference type="ChEBI" id="CHEBI:15378"/>
        <dbReference type="ChEBI" id="CHEBI:30616"/>
        <dbReference type="ChEBI" id="CHEBI:57986"/>
        <dbReference type="ChEBI" id="CHEBI:58210"/>
        <dbReference type="ChEBI" id="CHEBI:456216"/>
        <dbReference type="EC" id="2.7.1.26"/>
    </reaction>
</comment>
<comment type="function">
    <text evidence="1">Catalyzes the phosphorylation of riboflavin to FMN followed by the adenylation of FMN to FAD.</text>
</comment>
<sequence length="307" mass="34734">MKVIYSNEFKEFDGQRSAIAIGSFDGIHRGHQAVINKTKEIARENNLSPAVFSFEPHPRQVLSPDHIPGFITSPEQKVRLLTDLNIDYYFCQEFTKKFAKKDFEEFVENILYKSLNIGHIVVGEDFSFGRGGSGNIEDLKELGEKFDFSVTPLSIINNHGDKISSTKIRHLISRGEMDEVKGLLGRYYTMAGKVVHGDARGAKLGFPTANLSLNTDYVLPAKGVYAGYVNYNGNRLRGVANFGHNPTFTVGEYRIEVFIIDLNKNLYGEDLEFSLVKYIRPEKKFDNKNDLIEAIKQDVLYSKEVLC</sequence>
<dbReference type="FunFam" id="2.40.30.30:FF:000003">
    <property type="entry name" value="Riboflavin biosynthesis protein"/>
    <property type="match status" value="1"/>
</dbReference>
<dbReference type="SUPFAM" id="SSF52374">
    <property type="entry name" value="Nucleotidylyl transferase"/>
    <property type="match status" value="1"/>
</dbReference>
<evidence type="ECO:0000256" key="6">
    <source>
        <dbReference type="ARBA" id="ARBA00022679"/>
    </source>
</evidence>
<reference evidence="17" key="1">
    <citation type="submission" date="2020-11" db="EMBL/GenBank/DDBJ databases">
        <title>Halonatronomonas betainensis gen. nov., sp. nov. a novel haloalkaliphilic representative of the family Halanaerobiacae capable of betaine degradation.</title>
        <authorList>
            <person name="Boltyanskaya Y."/>
            <person name="Kevbrin V."/>
            <person name="Detkova E."/>
            <person name="Grouzdev D.S."/>
            <person name="Koziaeva V."/>
            <person name="Zhilina T."/>
        </authorList>
    </citation>
    <scope>NUCLEOTIDE SEQUENCE</scope>
    <source>
        <strain evidence="17">Z-7014</strain>
    </source>
</reference>
<dbReference type="PIRSF" id="PIRSF004491">
    <property type="entry name" value="FAD_Synth"/>
    <property type="match status" value="1"/>
</dbReference>
<evidence type="ECO:0000256" key="3">
    <source>
        <dbReference type="ARBA" id="ARBA00005201"/>
    </source>
</evidence>
<evidence type="ECO:0000256" key="11">
    <source>
        <dbReference type="ARBA" id="ARBA00022840"/>
    </source>
</evidence>
<dbReference type="NCBIfam" id="TIGR00083">
    <property type="entry name" value="ribF"/>
    <property type="match status" value="1"/>
</dbReference>
<keyword evidence="10 15" id="KW-0274">FAD</keyword>
<evidence type="ECO:0000256" key="14">
    <source>
        <dbReference type="ARBA" id="ARBA00049494"/>
    </source>
</evidence>
<dbReference type="InterPro" id="IPR023465">
    <property type="entry name" value="Riboflavin_kinase_dom_sf"/>
</dbReference>
<evidence type="ECO:0000256" key="10">
    <source>
        <dbReference type="ARBA" id="ARBA00022827"/>
    </source>
</evidence>
<dbReference type="Gene3D" id="3.40.50.620">
    <property type="entry name" value="HUPs"/>
    <property type="match status" value="1"/>
</dbReference>
<evidence type="ECO:0000256" key="12">
    <source>
        <dbReference type="ARBA" id="ARBA00023268"/>
    </source>
</evidence>
<dbReference type="EMBL" id="JADPIE010000003">
    <property type="protein sequence ID" value="MBF8436660.1"/>
    <property type="molecule type" value="Genomic_DNA"/>
</dbReference>
<comment type="pathway">
    <text evidence="3 15">Cofactor biosynthesis; FMN biosynthesis; FMN from riboflavin (ATP route): step 1/1.</text>
</comment>
<evidence type="ECO:0000256" key="2">
    <source>
        <dbReference type="ARBA" id="ARBA00004726"/>
    </source>
</evidence>
<evidence type="ECO:0000256" key="15">
    <source>
        <dbReference type="PIRNR" id="PIRNR004491"/>
    </source>
</evidence>
<dbReference type="Proteomes" id="UP000621436">
    <property type="component" value="Unassembled WGS sequence"/>
</dbReference>
<dbReference type="GO" id="GO:0009398">
    <property type="term" value="P:FMN biosynthetic process"/>
    <property type="evidence" value="ECO:0007669"/>
    <property type="project" value="UniProtKB-UniRule"/>
</dbReference>
<dbReference type="InterPro" id="IPR015865">
    <property type="entry name" value="Riboflavin_kinase_bac/euk"/>
</dbReference>
<dbReference type="EC" id="2.7.1.26" evidence="15"/>
<evidence type="ECO:0000259" key="16">
    <source>
        <dbReference type="SMART" id="SM00904"/>
    </source>
</evidence>
<organism evidence="17 18">
    <name type="scientific">Halonatronomonas betaini</name>
    <dbReference type="NCBI Taxonomy" id="2778430"/>
    <lineage>
        <taxon>Bacteria</taxon>
        <taxon>Bacillati</taxon>
        <taxon>Bacillota</taxon>
        <taxon>Clostridia</taxon>
        <taxon>Halanaerobiales</taxon>
        <taxon>Halarsenatibacteraceae</taxon>
        <taxon>Halonatronomonas</taxon>
    </lineage>
</organism>
<dbReference type="SUPFAM" id="SSF82114">
    <property type="entry name" value="Riboflavin kinase-like"/>
    <property type="match status" value="1"/>
</dbReference>
<dbReference type="InterPro" id="IPR002606">
    <property type="entry name" value="Riboflavin_kinase_bac"/>
</dbReference>
<evidence type="ECO:0000256" key="4">
    <source>
        <dbReference type="ARBA" id="ARBA00022630"/>
    </source>
</evidence>
<keyword evidence="5 15" id="KW-0288">FMN</keyword>
<dbReference type="InterPro" id="IPR015864">
    <property type="entry name" value="FAD_synthase"/>
</dbReference>
<evidence type="ECO:0000256" key="5">
    <source>
        <dbReference type="ARBA" id="ARBA00022643"/>
    </source>
</evidence>
<dbReference type="InterPro" id="IPR023468">
    <property type="entry name" value="Riboflavin_kinase"/>
</dbReference>
<keyword evidence="9 15" id="KW-0418">Kinase</keyword>
<comment type="caution">
    <text evidence="17">The sequence shown here is derived from an EMBL/GenBank/DDBJ whole genome shotgun (WGS) entry which is preliminary data.</text>
</comment>
<evidence type="ECO:0000256" key="8">
    <source>
        <dbReference type="ARBA" id="ARBA00022741"/>
    </source>
</evidence>
<dbReference type="PANTHER" id="PTHR22749:SF6">
    <property type="entry name" value="RIBOFLAVIN KINASE"/>
    <property type="match status" value="1"/>
</dbReference>
<evidence type="ECO:0000256" key="1">
    <source>
        <dbReference type="ARBA" id="ARBA00002121"/>
    </source>
</evidence>
<dbReference type="InterPro" id="IPR014729">
    <property type="entry name" value="Rossmann-like_a/b/a_fold"/>
</dbReference>
<dbReference type="Gene3D" id="2.40.30.30">
    <property type="entry name" value="Riboflavin kinase-like"/>
    <property type="match status" value="1"/>
</dbReference>
<keyword evidence="11 15" id="KW-0067">ATP-binding</keyword>
<keyword evidence="7 15" id="KW-0548">Nucleotidyltransferase</keyword>
<comment type="similarity">
    <text evidence="15">Belongs to the ribF family.</text>
</comment>
<dbReference type="SMART" id="SM00904">
    <property type="entry name" value="Flavokinase"/>
    <property type="match status" value="1"/>
</dbReference>
<dbReference type="GO" id="GO:0008531">
    <property type="term" value="F:riboflavin kinase activity"/>
    <property type="evidence" value="ECO:0007669"/>
    <property type="project" value="UniProtKB-UniRule"/>
</dbReference>
<dbReference type="NCBIfam" id="NF004160">
    <property type="entry name" value="PRK05627.1-3"/>
    <property type="match status" value="1"/>
</dbReference>
<dbReference type="PANTHER" id="PTHR22749">
    <property type="entry name" value="RIBOFLAVIN KINASE/FMN ADENYLYLTRANSFERASE"/>
    <property type="match status" value="1"/>
</dbReference>
<proteinExistence type="inferred from homology"/>
<evidence type="ECO:0000256" key="9">
    <source>
        <dbReference type="ARBA" id="ARBA00022777"/>
    </source>
</evidence>
<keyword evidence="4 15" id="KW-0285">Flavoprotein</keyword>
<keyword evidence="12" id="KW-0511">Multifunctional enzyme</keyword>
<accession>A0A931F688</accession>
<protein>
    <recommendedName>
        <fullName evidence="15">Riboflavin biosynthesis protein</fullName>
    </recommendedName>
    <domain>
        <recommendedName>
            <fullName evidence="15">Riboflavin kinase</fullName>
            <ecNumber evidence="15">2.7.1.26</ecNumber>
        </recommendedName>
        <alternativeName>
            <fullName evidence="15">Flavokinase</fullName>
        </alternativeName>
    </domain>
    <domain>
        <recommendedName>
            <fullName evidence="15">FMN adenylyltransferase</fullName>
            <ecNumber evidence="15">2.7.7.2</ecNumber>
        </recommendedName>
        <alternativeName>
            <fullName evidence="15">FAD pyrophosphorylase</fullName>
        </alternativeName>
        <alternativeName>
            <fullName evidence="15">FAD synthase</fullName>
        </alternativeName>
    </domain>
</protein>
<name>A0A931F688_9FIRM</name>
<comment type="pathway">
    <text evidence="2 15">Cofactor biosynthesis; FAD biosynthesis; FAD from FMN: step 1/1.</text>
</comment>
<gene>
    <name evidence="17" type="ORF">I0Q91_06210</name>
</gene>
<dbReference type="GO" id="GO:0005524">
    <property type="term" value="F:ATP binding"/>
    <property type="evidence" value="ECO:0007669"/>
    <property type="project" value="UniProtKB-UniRule"/>
</dbReference>
<keyword evidence="6 15" id="KW-0808">Transferase</keyword>
<dbReference type="GO" id="GO:0009231">
    <property type="term" value="P:riboflavin biosynthetic process"/>
    <property type="evidence" value="ECO:0007669"/>
    <property type="project" value="InterPro"/>
</dbReference>
<dbReference type="Pfam" id="PF06574">
    <property type="entry name" value="FAD_syn"/>
    <property type="match status" value="1"/>
</dbReference>
<dbReference type="GO" id="GO:0003919">
    <property type="term" value="F:FMN adenylyltransferase activity"/>
    <property type="evidence" value="ECO:0007669"/>
    <property type="project" value="UniProtKB-UniRule"/>
</dbReference>
<feature type="domain" description="Riboflavin kinase" evidence="16">
    <location>
        <begin position="183"/>
        <end position="307"/>
    </location>
</feature>
<dbReference type="GO" id="GO:0006747">
    <property type="term" value="P:FAD biosynthetic process"/>
    <property type="evidence" value="ECO:0007669"/>
    <property type="project" value="UniProtKB-UniRule"/>
</dbReference>
<keyword evidence="18" id="KW-1185">Reference proteome</keyword>
<dbReference type="Pfam" id="PF01687">
    <property type="entry name" value="Flavokinase"/>
    <property type="match status" value="1"/>
</dbReference>
<evidence type="ECO:0000256" key="13">
    <source>
        <dbReference type="ARBA" id="ARBA00047880"/>
    </source>
</evidence>
<dbReference type="EC" id="2.7.7.2" evidence="15"/>
<evidence type="ECO:0000313" key="18">
    <source>
        <dbReference type="Proteomes" id="UP000621436"/>
    </source>
</evidence>
<dbReference type="FunFam" id="3.40.50.620:FF:000021">
    <property type="entry name" value="Riboflavin biosynthesis protein"/>
    <property type="match status" value="1"/>
</dbReference>
<comment type="catalytic activity">
    <reaction evidence="14 15">
        <text>FMN + ATP + H(+) = FAD + diphosphate</text>
        <dbReference type="Rhea" id="RHEA:17237"/>
        <dbReference type="ChEBI" id="CHEBI:15378"/>
        <dbReference type="ChEBI" id="CHEBI:30616"/>
        <dbReference type="ChEBI" id="CHEBI:33019"/>
        <dbReference type="ChEBI" id="CHEBI:57692"/>
        <dbReference type="ChEBI" id="CHEBI:58210"/>
        <dbReference type="EC" id="2.7.7.2"/>
    </reaction>
</comment>
<evidence type="ECO:0000256" key="7">
    <source>
        <dbReference type="ARBA" id="ARBA00022695"/>
    </source>
</evidence>